<dbReference type="Proteomes" id="UP000054248">
    <property type="component" value="Unassembled WGS sequence"/>
</dbReference>
<feature type="region of interest" description="Disordered" evidence="1">
    <location>
        <begin position="170"/>
        <end position="215"/>
    </location>
</feature>
<evidence type="ECO:0000313" key="3">
    <source>
        <dbReference type="Proteomes" id="UP000054248"/>
    </source>
</evidence>
<gene>
    <name evidence="2" type="ORF">M407DRAFT_34857</name>
</gene>
<organism evidence="2 3">
    <name type="scientific">Tulasnella calospora MUT 4182</name>
    <dbReference type="NCBI Taxonomy" id="1051891"/>
    <lineage>
        <taxon>Eukaryota</taxon>
        <taxon>Fungi</taxon>
        <taxon>Dikarya</taxon>
        <taxon>Basidiomycota</taxon>
        <taxon>Agaricomycotina</taxon>
        <taxon>Agaricomycetes</taxon>
        <taxon>Cantharellales</taxon>
        <taxon>Tulasnellaceae</taxon>
        <taxon>Tulasnella</taxon>
    </lineage>
</organism>
<feature type="region of interest" description="Disordered" evidence="1">
    <location>
        <begin position="26"/>
        <end position="109"/>
    </location>
</feature>
<proteinExistence type="predicted"/>
<dbReference type="AlphaFoldDB" id="A0A0C3PZY4"/>
<accession>A0A0C3PZY4</accession>
<keyword evidence="3" id="KW-1185">Reference proteome</keyword>
<feature type="compositionally biased region" description="Polar residues" evidence="1">
    <location>
        <begin position="27"/>
        <end position="36"/>
    </location>
</feature>
<evidence type="ECO:0000256" key="1">
    <source>
        <dbReference type="SAM" id="MobiDB-lite"/>
    </source>
</evidence>
<dbReference type="EMBL" id="KN823970">
    <property type="protein sequence ID" value="KIO15551.1"/>
    <property type="molecule type" value="Genomic_DNA"/>
</dbReference>
<name>A0A0C3PZY4_9AGAM</name>
<sequence>MHLHRLSQCAVRTSRNLHHTRRFLSDSGLNGWTVDSNPDVAKEEPYQRARASSQYARFSRSPGACDEASEESEAEVFLAKVASRPSRDPPQSQKKPSPPPPSSEPKQTKGIASRLLMDDIMAGFGRSTIPRSSQKQVPAASPPLSAALNAFGTSPTAQSTHHRSLIVIAGRKPATKPTAPASVVGTGRQVAASPSSRARRLRTAGHRAACSSGFP</sequence>
<reference evidence="2 3" key="1">
    <citation type="submission" date="2014-04" db="EMBL/GenBank/DDBJ databases">
        <authorList>
            <consortium name="DOE Joint Genome Institute"/>
            <person name="Kuo A."/>
            <person name="Girlanda M."/>
            <person name="Perotto S."/>
            <person name="Kohler A."/>
            <person name="Nagy L.G."/>
            <person name="Floudas D."/>
            <person name="Copeland A."/>
            <person name="Barry K.W."/>
            <person name="Cichocki N."/>
            <person name="Veneault-Fourrey C."/>
            <person name="LaButti K."/>
            <person name="Lindquist E.A."/>
            <person name="Lipzen A."/>
            <person name="Lundell T."/>
            <person name="Morin E."/>
            <person name="Murat C."/>
            <person name="Sun H."/>
            <person name="Tunlid A."/>
            <person name="Henrissat B."/>
            <person name="Grigoriev I.V."/>
            <person name="Hibbett D.S."/>
            <person name="Martin F."/>
            <person name="Nordberg H.P."/>
            <person name="Cantor M.N."/>
            <person name="Hua S.X."/>
        </authorList>
    </citation>
    <scope>NUCLEOTIDE SEQUENCE [LARGE SCALE GENOMIC DNA]</scope>
    <source>
        <strain evidence="2 3">MUT 4182</strain>
    </source>
</reference>
<dbReference type="HOGENOM" id="CLU_1284109_0_0_1"/>
<reference evidence="3" key="2">
    <citation type="submission" date="2015-01" db="EMBL/GenBank/DDBJ databases">
        <title>Evolutionary Origins and Diversification of the Mycorrhizal Mutualists.</title>
        <authorList>
            <consortium name="DOE Joint Genome Institute"/>
            <consortium name="Mycorrhizal Genomics Consortium"/>
            <person name="Kohler A."/>
            <person name="Kuo A."/>
            <person name="Nagy L.G."/>
            <person name="Floudas D."/>
            <person name="Copeland A."/>
            <person name="Barry K.W."/>
            <person name="Cichocki N."/>
            <person name="Veneault-Fourrey C."/>
            <person name="LaButti K."/>
            <person name="Lindquist E.A."/>
            <person name="Lipzen A."/>
            <person name="Lundell T."/>
            <person name="Morin E."/>
            <person name="Murat C."/>
            <person name="Riley R."/>
            <person name="Ohm R."/>
            <person name="Sun H."/>
            <person name="Tunlid A."/>
            <person name="Henrissat B."/>
            <person name="Grigoriev I.V."/>
            <person name="Hibbett D.S."/>
            <person name="Martin F."/>
        </authorList>
    </citation>
    <scope>NUCLEOTIDE SEQUENCE [LARGE SCALE GENOMIC DNA]</scope>
    <source>
        <strain evidence="3">MUT 4182</strain>
    </source>
</reference>
<evidence type="ECO:0000313" key="2">
    <source>
        <dbReference type="EMBL" id="KIO15551.1"/>
    </source>
</evidence>
<protein>
    <submittedName>
        <fullName evidence="2">Uncharacterized protein</fullName>
    </submittedName>
</protein>